<dbReference type="InterPro" id="IPR041581">
    <property type="entry name" value="Glyoxalase_6"/>
</dbReference>
<dbReference type="RefSeq" id="WP_133853631.1">
    <property type="nucleotide sequence ID" value="NZ_SNXZ01000008.1"/>
</dbReference>
<gene>
    <name evidence="2" type="ORF">EV186_108295</name>
</gene>
<keyword evidence="3" id="KW-1185">Reference proteome</keyword>
<organism evidence="2 3">
    <name type="scientific">Labedaea rhizosphaerae</name>
    <dbReference type="NCBI Taxonomy" id="598644"/>
    <lineage>
        <taxon>Bacteria</taxon>
        <taxon>Bacillati</taxon>
        <taxon>Actinomycetota</taxon>
        <taxon>Actinomycetes</taxon>
        <taxon>Pseudonocardiales</taxon>
        <taxon>Pseudonocardiaceae</taxon>
        <taxon>Labedaea</taxon>
    </lineage>
</organism>
<sequence length="123" mass="13257">MYELTHFAINADDVQQARRFYRETFGWEFSAWGPPGFYRIEAGTPGGPGVTAALQQRRDLIPGRPVAGFESTVAVPDVAAVTAAALAAGGRVLMDKTTIEGVGDLVWLADPSDNVVGAMRYQR</sequence>
<dbReference type="Gene3D" id="3.10.180.10">
    <property type="entry name" value="2,3-Dihydroxybiphenyl 1,2-Dioxygenase, domain 1"/>
    <property type="match status" value="1"/>
</dbReference>
<dbReference type="SUPFAM" id="SSF54593">
    <property type="entry name" value="Glyoxalase/Bleomycin resistance protein/Dihydroxybiphenyl dioxygenase"/>
    <property type="match status" value="1"/>
</dbReference>
<dbReference type="InterPro" id="IPR052164">
    <property type="entry name" value="Anthracycline_SecMetBiosynth"/>
</dbReference>
<evidence type="ECO:0000259" key="1">
    <source>
        <dbReference type="PROSITE" id="PS51819"/>
    </source>
</evidence>
<dbReference type="AlphaFoldDB" id="A0A4R6RY78"/>
<reference evidence="2 3" key="1">
    <citation type="submission" date="2019-03" db="EMBL/GenBank/DDBJ databases">
        <title>Genomic Encyclopedia of Type Strains, Phase IV (KMG-IV): sequencing the most valuable type-strain genomes for metagenomic binning, comparative biology and taxonomic classification.</title>
        <authorList>
            <person name="Goeker M."/>
        </authorList>
    </citation>
    <scope>NUCLEOTIDE SEQUENCE [LARGE SCALE GENOMIC DNA]</scope>
    <source>
        <strain evidence="2 3">DSM 45361</strain>
    </source>
</reference>
<dbReference type="Pfam" id="PF18029">
    <property type="entry name" value="Glyoxalase_6"/>
    <property type="match status" value="1"/>
</dbReference>
<evidence type="ECO:0000313" key="2">
    <source>
        <dbReference type="EMBL" id="TDP92082.1"/>
    </source>
</evidence>
<proteinExistence type="predicted"/>
<dbReference type="InterPro" id="IPR029068">
    <property type="entry name" value="Glyas_Bleomycin-R_OHBP_Dase"/>
</dbReference>
<dbReference type="PANTHER" id="PTHR33993">
    <property type="entry name" value="GLYOXALASE-RELATED"/>
    <property type="match status" value="1"/>
</dbReference>
<protein>
    <recommendedName>
        <fullName evidence="1">VOC domain-containing protein</fullName>
    </recommendedName>
</protein>
<dbReference type="PROSITE" id="PS51819">
    <property type="entry name" value="VOC"/>
    <property type="match status" value="1"/>
</dbReference>
<evidence type="ECO:0000313" key="3">
    <source>
        <dbReference type="Proteomes" id="UP000295444"/>
    </source>
</evidence>
<dbReference type="InterPro" id="IPR037523">
    <property type="entry name" value="VOC_core"/>
</dbReference>
<dbReference type="EMBL" id="SNXZ01000008">
    <property type="protein sequence ID" value="TDP92082.1"/>
    <property type="molecule type" value="Genomic_DNA"/>
</dbReference>
<comment type="caution">
    <text evidence="2">The sequence shown here is derived from an EMBL/GenBank/DDBJ whole genome shotgun (WGS) entry which is preliminary data.</text>
</comment>
<accession>A0A4R6RY78</accession>
<name>A0A4R6RY78_LABRH</name>
<dbReference type="OrthoDB" id="9793039at2"/>
<dbReference type="Proteomes" id="UP000295444">
    <property type="component" value="Unassembled WGS sequence"/>
</dbReference>
<feature type="domain" description="VOC" evidence="1">
    <location>
        <begin position="3"/>
        <end position="121"/>
    </location>
</feature>